<dbReference type="Gene3D" id="3.40.50.300">
    <property type="entry name" value="P-loop containing nucleotide triphosphate hydrolases"/>
    <property type="match status" value="1"/>
</dbReference>
<name>A0A1C0AGU5_9ACTN</name>
<reference evidence="3" key="1">
    <citation type="submission" date="2016-07" db="EMBL/GenBank/DDBJ databases">
        <authorList>
            <person name="Florea S."/>
            <person name="Webb J.S."/>
            <person name="Jaromczyk J."/>
            <person name="Schardl C.L."/>
        </authorList>
    </citation>
    <scope>NUCLEOTIDE SEQUENCE [LARGE SCALE GENOMIC DNA]</scope>
    <source>
        <strain evidence="3">IPBSL-7</strain>
    </source>
</reference>
<evidence type="ECO:0000256" key="1">
    <source>
        <dbReference type="SAM" id="MobiDB-lite"/>
    </source>
</evidence>
<dbReference type="Proteomes" id="UP000093501">
    <property type="component" value="Unassembled WGS sequence"/>
</dbReference>
<dbReference type="InterPro" id="IPR027417">
    <property type="entry name" value="P-loop_NTPase"/>
</dbReference>
<feature type="region of interest" description="Disordered" evidence="1">
    <location>
        <begin position="12"/>
        <end position="37"/>
    </location>
</feature>
<keyword evidence="3" id="KW-1185">Reference proteome</keyword>
<evidence type="ECO:0000313" key="2">
    <source>
        <dbReference type="EMBL" id="OCL30902.1"/>
    </source>
</evidence>
<accession>A0A1C0AGU5</accession>
<protein>
    <submittedName>
        <fullName evidence="2">ATP-binding protein</fullName>
    </submittedName>
</protein>
<sequence>MARSINRLLADFGHDLPTRPSPEQPKPAREFTSAPSWRGKPAVGAGWVASRPAVKRYQMTSDQAGVFWPFLTASPLPPTGAAMGTDMSNGATFYVDPHGWVLNDSIPVTNPNIFVFGKPGRGKSAWVKAFLNRMFAFGYQALILGDPKDEYELMCRHFGVEPFAIGPGMPTRLNPLDPGPLATNWGHLDRDEQERRSAVIFGRWLVLLRSLIGSQSVGEGKVAVGPTEEQVLKAVLHELTHANTDSRELRPIVIPQVWHQLHSPSDHLIAELRYPDRHTFLDDTRLLRDAVAQLISGVFAGIFDAPTTVAIDWTAPIQSLSLSRLMPLGDDAVGMALMCLNSWGTAMRQVSGRRRINVRDEVWRQLRLGTGAVSSFDADLRLSRSHGDIEIANAHKPSDYLGAGHAGSQAQQIAKDLLHLGDIKVLFGQDAEVADDLEQLLDLGPIARDIVTAWAMGGKGRALIAVGPRLHKVALTLHPDLEQPLTDTNQKLHT</sequence>
<keyword evidence="2" id="KW-0547">Nucleotide-binding</keyword>
<dbReference type="RefSeq" id="WP_068752827.1">
    <property type="nucleotide sequence ID" value="NZ_MBQD01000027.1"/>
</dbReference>
<dbReference type="Gene3D" id="1.10.8.730">
    <property type="match status" value="1"/>
</dbReference>
<organism evidence="2 3">
    <name type="scientific">Tessaracoccus lapidicaptus</name>
    <dbReference type="NCBI Taxonomy" id="1427523"/>
    <lineage>
        <taxon>Bacteria</taxon>
        <taxon>Bacillati</taxon>
        <taxon>Actinomycetota</taxon>
        <taxon>Actinomycetes</taxon>
        <taxon>Propionibacteriales</taxon>
        <taxon>Propionibacteriaceae</taxon>
        <taxon>Tessaracoccus</taxon>
    </lineage>
</organism>
<dbReference type="SUPFAM" id="SSF52540">
    <property type="entry name" value="P-loop containing nucleoside triphosphate hydrolases"/>
    <property type="match status" value="1"/>
</dbReference>
<keyword evidence="2" id="KW-0067">ATP-binding</keyword>
<evidence type="ECO:0000313" key="3">
    <source>
        <dbReference type="Proteomes" id="UP000093501"/>
    </source>
</evidence>
<dbReference type="GO" id="GO:0005524">
    <property type="term" value="F:ATP binding"/>
    <property type="evidence" value="ECO:0007669"/>
    <property type="project" value="UniProtKB-KW"/>
</dbReference>
<dbReference type="AlphaFoldDB" id="A0A1C0AGU5"/>
<dbReference type="EMBL" id="MBQD01000027">
    <property type="protein sequence ID" value="OCL30902.1"/>
    <property type="molecule type" value="Genomic_DNA"/>
</dbReference>
<proteinExistence type="predicted"/>
<gene>
    <name evidence="2" type="ORF">BCR15_10575</name>
</gene>
<comment type="caution">
    <text evidence="2">The sequence shown here is derived from an EMBL/GenBank/DDBJ whole genome shotgun (WGS) entry which is preliminary data.</text>
</comment>